<keyword evidence="3" id="KW-1185">Reference proteome</keyword>
<dbReference type="HOGENOM" id="CLU_3329422_0_0_9"/>
<feature type="compositionally biased region" description="Basic and acidic residues" evidence="1">
    <location>
        <begin position="27"/>
        <end position="38"/>
    </location>
</feature>
<sequence length="38" mass="3895">MTTALETGRGGQKLTSKVGGTLETGETEQKLEDKGEGG</sequence>
<dbReference type="Proteomes" id="UP000030647">
    <property type="component" value="Unassembled WGS sequence"/>
</dbReference>
<evidence type="ECO:0000313" key="3">
    <source>
        <dbReference type="Proteomes" id="UP000030647"/>
    </source>
</evidence>
<dbReference type="AlphaFoldDB" id="U4TH68"/>
<reference evidence="3" key="1">
    <citation type="journal article" date="2013" name="Genome Announc.">
        <title>Whole-Genome Sequencing of Lactobacillus shenzhenensis Strain LY-73T.</title>
        <authorList>
            <person name="Lin Z."/>
            <person name="Liu Z."/>
            <person name="Yang R."/>
            <person name="Zou Y."/>
            <person name="Wan D."/>
            <person name="Chen J."/>
            <person name="Guo M."/>
            <person name="Zhao J."/>
            <person name="Fang C."/>
            <person name="Yang R."/>
            <person name="Liu F."/>
        </authorList>
    </citation>
    <scope>NUCLEOTIDE SEQUENCE [LARGE SCALE GENOMIC DNA]</scope>
    <source>
        <strain evidence="3">LY-73</strain>
    </source>
</reference>
<organism evidence="2 3">
    <name type="scientific">Schleiferilactobacillus shenzhenensis LY-73</name>
    <dbReference type="NCBI Taxonomy" id="1231336"/>
    <lineage>
        <taxon>Bacteria</taxon>
        <taxon>Bacillati</taxon>
        <taxon>Bacillota</taxon>
        <taxon>Bacilli</taxon>
        <taxon>Lactobacillales</taxon>
        <taxon>Lactobacillaceae</taxon>
        <taxon>Schleiferilactobacillus</taxon>
    </lineage>
</organism>
<name>U4TH68_9LACO</name>
<dbReference type="EMBL" id="KI271604">
    <property type="protein sequence ID" value="ERL64146.1"/>
    <property type="molecule type" value="Genomic_DNA"/>
</dbReference>
<protein>
    <submittedName>
        <fullName evidence="2">Uncharacterized protein</fullName>
    </submittedName>
</protein>
<evidence type="ECO:0000313" key="2">
    <source>
        <dbReference type="EMBL" id="ERL64146.1"/>
    </source>
</evidence>
<evidence type="ECO:0000256" key="1">
    <source>
        <dbReference type="SAM" id="MobiDB-lite"/>
    </source>
</evidence>
<feature type="region of interest" description="Disordered" evidence="1">
    <location>
        <begin position="1"/>
        <end position="38"/>
    </location>
</feature>
<accession>U4TH68</accession>
<proteinExistence type="predicted"/>
<gene>
    <name evidence="2" type="ORF">L248_1588</name>
</gene>